<gene>
    <name evidence="3" type="ORF">CDOO_10925</name>
</gene>
<name>A0A097IHV2_9CORY</name>
<dbReference type="Gene3D" id="3.40.710.10">
    <property type="entry name" value="DD-peptidase/beta-lactamase superfamily"/>
    <property type="match status" value="1"/>
</dbReference>
<sequence length="301" mass="29760">MSSQLRVLGVTLLASSALALAACSEQGQPVVPEETVSTEAVAPDPAPAATSPGSPAVAPPASASEEASPSVAPDTAQALQSAVDMAVAAFDGTAGIAVSDGVTVTSAGDDTAYPAWSTSKVPIAIAALRQDPSLTAPAAAAITASNNEAAETLWLSLPAGAADQVLAEGGAPVTMNTVKIRPEFSVFGQTAWSPSSQATFAANLPCVAGSAPVLELMGQVNSDQTYGIGQLPGARFKGGWGPDPSGSYQVRQFGRFAGPNGDIAVALTAIPASGQYGDAQAMASMMATQLAGATLPTATCS</sequence>
<dbReference type="KEGG" id="cdo:CDOO_10925"/>
<proteinExistence type="predicted"/>
<keyword evidence="2" id="KW-0732">Signal</keyword>
<feature type="chain" id="PRO_5039330716" description="Beta-lactamase" evidence="2">
    <location>
        <begin position="22"/>
        <end position="301"/>
    </location>
</feature>
<evidence type="ECO:0000256" key="2">
    <source>
        <dbReference type="SAM" id="SignalP"/>
    </source>
</evidence>
<dbReference type="STRING" id="558173.CDOO_10925"/>
<dbReference type="Proteomes" id="UP000029914">
    <property type="component" value="Chromosome"/>
</dbReference>
<dbReference type="AlphaFoldDB" id="A0A097IHV2"/>
<dbReference type="EMBL" id="CP006764">
    <property type="protein sequence ID" value="AIT61722.1"/>
    <property type="molecule type" value="Genomic_DNA"/>
</dbReference>
<evidence type="ECO:0000256" key="1">
    <source>
        <dbReference type="SAM" id="MobiDB-lite"/>
    </source>
</evidence>
<protein>
    <recommendedName>
        <fullName evidence="5">Beta-lactamase</fullName>
    </recommendedName>
</protein>
<dbReference type="SUPFAM" id="SSF56601">
    <property type="entry name" value="beta-lactamase/transpeptidase-like"/>
    <property type="match status" value="1"/>
</dbReference>
<dbReference type="InterPro" id="IPR012338">
    <property type="entry name" value="Beta-lactam/transpept-like"/>
</dbReference>
<evidence type="ECO:0000313" key="4">
    <source>
        <dbReference type="Proteomes" id="UP000029914"/>
    </source>
</evidence>
<accession>A0A097IHV2</accession>
<feature type="compositionally biased region" description="Low complexity" evidence="1">
    <location>
        <begin position="39"/>
        <end position="73"/>
    </location>
</feature>
<organism evidence="3 4">
    <name type="scientific">Corynebacterium doosanense CAU 212 = DSM 45436</name>
    <dbReference type="NCBI Taxonomy" id="558173"/>
    <lineage>
        <taxon>Bacteria</taxon>
        <taxon>Bacillati</taxon>
        <taxon>Actinomycetota</taxon>
        <taxon>Actinomycetes</taxon>
        <taxon>Mycobacteriales</taxon>
        <taxon>Corynebacteriaceae</taxon>
        <taxon>Corynebacterium</taxon>
    </lineage>
</organism>
<dbReference type="HOGENOM" id="CLU_055774_2_0_11"/>
<evidence type="ECO:0008006" key="5">
    <source>
        <dbReference type="Google" id="ProtNLM"/>
    </source>
</evidence>
<dbReference type="eggNOG" id="COG2367">
    <property type="taxonomic scope" value="Bacteria"/>
</dbReference>
<feature type="region of interest" description="Disordered" evidence="1">
    <location>
        <begin position="31"/>
        <end position="75"/>
    </location>
</feature>
<keyword evidence="4" id="KW-1185">Reference proteome</keyword>
<dbReference type="PROSITE" id="PS51257">
    <property type="entry name" value="PROKAR_LIPOPROTEIN"/>
    <property type="match status" value="1"/>
</dbReference>
<feature type="signal peptide" evidence="2">
    <location>
        <begin position="1"/>
        <end position="21"/>
    </location>
</feature>
<reference evidence="3 4" key="1">
    <citation type="submission" date="2013-09" db="EMBL/GenBank/DDBJ databases">
        <title>Complete genome sequence of Corynebacterium doosanense CAU 212(T) (=DSM 45436(T)), isolated from activated sludge.</title>
        <authorList>
            <person name="Schaffert L."/>
            <person name="Albersmeier A."/>
            <person name="Kalinowski J."/>
            <person name="Ruckert C."/>
        </authorList>
    </citation>
    <scope>NUCLEOTIDE SEQUENCE [LARGE SCALE GENOMIC DNA]</scope>
    <source>
        <strain evidence="3 4">CAU 212</strain>
    </source>
</reference>
<evidence type="ECO:0000313" key="3">
    <source>
        <dbReference type="EMBL" id="AIT61722.1"/>
    </source>
</evidence>